<sequence>MVDVTSTSRRGPFAWLRGLFGGRPEQRTPFAAVTVEVPEIASVHRNSTVRFETPAKGDGFGFQVEIRCDWCAEGRLDDQTLGRALDGYQAVMPQRLTERVRDIARRYEPFRAEEAERAVNDHLREGECFENGLVSCRTVAYLQPAPEVLEQQRKAALELQDIEHRYAKSALHVRLLSEVAEKWRAFLAGGLAGVRQNDDALAWLTPWAVLLAEQPDKAATEVGEMFRQRQNQVDGFVKLLEKQSKAYQAQDLFEFVATNERQLGHAMRLFGLPLPGELDSGREPAEPLPRARPTRE</sequence>
<organism evidence="2 3">
    <name type="scientific">Streptomyces canus</name>
    <dbReference type="NCBI Taxonomy" id="58343"/>
    <lineage>
        <taxon>Bacteria</taxon>
        <taxon>Bacillati</taxon>
        <taxon>Actinomycetota</taxon>
        <taxon>Actinomycetes</taxon>
        <taxon>Kitasatosporales</taxon>
        <taxon>Streptomycetaceae</taxon>
        <taxon>Streptomyces</taxon>
        <taxon>Streptomyces aurantiacus group</taxon>
    </lineage>
</organism>
<comment type="caution">
    <text evidence="2">The sequence shown here is derived from an EMBL/GenBank/DDBJ whole genome shotgun (WGS) entry which is preliminary data.</text>
</comment>
<name>A0AAW8FIL6_9ACTN</name>
<evidence type="ECO:0000256" key="1">
    <source>
        <dbReference type="SAM" id="MobiDB-lite"/>
    </source>
</evidence>
<evidence type="ECO:0000313" key="2">
    <source>
        <dbReference type="EMBL" id="MDQ0909874.1"/>
    </source>
</evidence>
<accession>A0AAW8FIL6</accession>
<dbReference type="EMBL" id="JAUSZV010000005">
    <property type="protein sequence ID" value="MDQ0909874.1"/>
    <property type="molecule type" value="Genomic_DNA"/>
</dbReference>
<dbReference type="AlphaFoldDB" id="A0AAW8FIL6"/>
<feature type="region of interest" description="Disordered" evidence="1">
    <location>
        <begin position="276"/>
        <end position="296"/>
    </location>
</feature>
<dbReference type="Proteomes" id="UP001234216">
    <property type="component" value="Unassembled WGS sequence"/>
</dbReference>
<proteinExistence type="predicted"/>
<gene>
    <name evidence="2" type="ORF">QFZ22_005859</name>
</gene>
<protein>
    <recommendedName>
        <fullName evidence="4">PE-PGRS family protein</fullName>
    </recommendedName>
</protein>
<evidence type="ECO:0000313" key="3">
    <source>
        <dbReference type="Proteomes" id="UP001234216"/>
    </source>
</evidence>
<evidence type="ECO:0008006" key="4">
    <source>
        <dbReference type="Google" id="ProtNLM"/>
    </source>
</evidence>
<reference evidence="2" key="1">
    <citation type="submission" date="2023-07" db="EMBL/GenBank/DDBJ databases">
        <title>Comparative genomics of wheat-associated soil bacteria to identify genetic determinants of phenazine resistance.</title>
        <authorList>
            <person name="Mouncey N."/>
        </authorList>
    </citation>
    <scope>NUCLEOTIDE SEQUENCE</scope>
    <source>
        <strain evidence="2">V4I22</strain>
    </source>
</reference>